<keyword evidence="1" id="KW-0732">Signal</keyword>
<dbReference type="Gene3D" id="3.40.1500.20">
    <property type="match status" value="1"/>
</dbReference>
<comment type="caution">
    <text evidence="2">The sequence shown here is derived from an EMBL/GenBank/DDBJ whole genome shotgun (WGS) entry which is preliminary data.</text>
</comment>
<dbReference type="Proteomes" id="UP001230188">
    <property type="component" value="Unassembled WGS sequence"/>
</dbReference>
<proteinExistence type="predicted"/>
<dbReference type="InterPro" id="IPR009439">
    <property type="entry name" value="RCC_reductase"/>
</dbReference>
<gene>
    <name evidence="2" type="ORF">CTAYLR_002692</name>
</gene>
<evidence type="ECO:0000313" key="2">
    <source>
        <dbReference type="EMBL" id="KAJ8601874.1"/>
    </source>
</evidence>
<accession>A0AAD7XKU9</accession>
<feature type="signal peptide" evidence="1">
    <location>
        <begin position="1"/>
        <end position="16"/>
    </location>
</feature>
<protein>
    <submittedName>
        <fullName evidence="2">Uncharacterized protein</fullName>
    </submittedName>
</protein>
<feature type="chain" id="PRO_5042236774" evidence="1">
    <location>
        <begin position="17"/>
        <end position="366"/>
    </location>
</feature>
<keyword evidence="3" id="KW-1185">Reference proteome</keyword>
<dbReference type="Pfam" id="PF06405">
    <property type="entry name" value="RCC_reductase"/>
    <property type="match status" value="1"/>
</dbReference>
<evidence type="ECO:0000256" key="1">
    <source>
        <dbReference type="SAM" id="SignalP"/>
    </source>
</evidence>
<organism evidence="2 3">
    <name type="scientific">Chrysophaeum taylorii</name>
    <dbReference type="NCBI Taxonomy" id="2483200"/>
    <lineage>
        <taxon>Eukaryota</taxon>
        <taxon>Sar</taxon>
        <taxon>Stramenopiles</taxon>
        <taxon>Ochrophyta</taxon>
        <taxon>Pelagophyceae</taxon>
        <taxon>Pelagomonadales</taxon>
        <taxon>Pelagomonadaceae</taxon>
        <taxon>Chrysophaeum</taxon>
    </lineage>
</organism>
<dbReference type="EMBL" id="JAQMWT010000398">
    <property type="protein sequence ID" value="KAJ8601874.1"/>
    <property type="molecule type" value="Genomic_DNA"/>
</dbReference>
<evidence type="ECO:0000313" key="3">
    <source>
        <dbReference type="Proteomes" id="UP001230188"/>
    </source>
</evidence>
<sequence>MAVTKMLLLSMGVATAFLAAPHLPPATTQLRATSLSEAEVKKLLSGSEFAMDISSITAGSEKETYIGQGSGVNEGAGLGGLIPWLKKSVGKVLAWKNRPVYDKLWRVIEEDVLATCDERFGLVAAPTWFDNQTKPYEFSSEDGKCTGTVAAYRGGNIDWITTCKFFSSALGFGNMRIDGWLDRSTRAPHMAVHLCIVFNVLFIYINLVPRTNLVLDDDYNDYVYGDPKKSAGDRSLNDIQNECIDDKAFKPYFSKSHVVKAFMNAPTTLLYTVGYSNKNFAKVRQIAMDYVRVWLDMAQENEGVLVKNIDSRDVQTELLQTDVRIRQFCGRDPDTKNVANILGLDTTDKLVRTLWGDPNDPIWASR</sequence>
<name>A0AAD7XKU9_9STRA</name>
<dbReference type="GO" id="GO:0051743">
    <property type="term" value="F:red chlorophyll catabolite reductase activity"/>
    <property type="evidence" value="ECO:0007669"/>
    <property type="project" value="InterPro"/>
</dbReference>
<dbReference type="AlphaFoldDB" id="A0AAD7XKU9"/>
<reference evidence="2" key="1">
    <citation type="submission" date="2023-01" db="EMBL/GenBank/DDBJ databases">
        <title>Metagenome sequencing of chrysophaentin producing Chrysophaeum taylorii.</title>
        <authorList>
            <person name="Davison J."/>
            <person name="Bewley C."/>
        </authorList>
    </citation>
    <scope>NUCLEOTIDE SEQUENCE</scope>
    <source>
        <strain evidence="2">NIES-1699</strain>
    </source>
</reference>